<reference evidence="3" key="1">
    <citation type="journal article" date="2019" name="Int. J. Syst. Evol. Microbiol.">
        <title>The Global Catalogue of Microorganisms (GCM) 10K type strain sequencing project: providing services to taxonomists for standard genome sequencing and annotation.</title>
        <authorList>
            <consortium name="The Broad Institute Genomics Platform"/>
            <consortium name="The Broad Institute Genome Sequencing Center for Infectious Disease"/>
            <person name="Wu L."/>
            <person name="Ma J."/>
        </authorList>
    </citation>
    <scope>NUCLEOTIDE SEQUENCE [LARGE SCALE GENOMIC DNA]</scope>
    <source>
        <strain evidence="3">YJ-61-S</strain>
    </source>
</reference>
<dbReference type="InterPro" id="IPR052189">
    <property type="entry name" value="L-asp_N-monooxygenase_NS-form"/>
</dbReference>
<dbReference type="InterPro" id="IPR038732">
    <property type="entry name" value="HpyO/CreE_NAD-binding"/>
</dbReference>
<keyword evidence="3" id="KW-1185">Reference proteome</keyword>
<dbReference type="Proteomes" id="UP001596043">
    <property type="component" value="Unassembled WGS sequence"/>
</dbReference>
<accession>A0ABV9HSH2</accession>
<proteinExistence type="predicted"/>
<feature type="domain" description="FAD-dependent urate hydroxylase HpyO/Asp monooxygenase CreE-like FAD/NAD(P)-binding" evidence="1">
    <location>
        <begin position="11"/>
        <end position="177"/>
    </location>
</feature>
<dbReference type="RefSeq" id="WP_379976855.1">
    <property type="nucleotide sequence ID" value="NZ_JBHSFV010000001.1"/>
</dbReference>
<organism evidence="2 3">
    <name type="scientific">Dokdonia ponticola</name>
    <dbReference type="NCBI Taxonomy" id="2041041"/>
    <lineage>
        <taxon>Bacteria</taxon>
        <taxon>Pseudomonadati</taxon>
        <taxon>Bacteroidota</taxon>
        <taxon>Flavobacteriia</taxon>
        <taxon>Flavobacteriales</taxon>
        <taxon>Flavobacteriaceae</taxon>
        <taxon>Dokdonia</taxon>
    </lineage>
</organism>
<gene>
    <name evidence="2" type="ORF">ACFO3O_01980</name>
</gene>
<dbReference type="PANTHER" id="PTHR40254">
    <property type="entry name" value="BLR0577 PROTEIN"/>
    <property type="match status" value="1"/>
</dbReference>
<sequence length="586" mass="65171">MTENKEPKTIAIVGCGPRGLSALESLYAEAAKTNTIIYSLVFEKTAHPGASPVYDINQEDSNWLNVAERALDIQDREKIIFDTFSIPAFPTFQEWIGYSDEESNATDVDIFPLRSTMGMYLNERYKSIADVLLEKGLLTYIQGEVQAMYPDHHQVKIDVIGGQHFIADEAVLTIGHQPIELDEQLATWNEQVINMNTPVLFTQPYPITRILESKVITSQNTVGIRGFGLATIDLLRALSEGMGGIFKMKNESTREMEYISSGKEPKTIVPFSLDGLPSSPKPLNKKIDSLYVPTSKQLTDYKKSVTTAIDSAKILESTNFLIEAISPLIVDTYVANDMNAIAHELSKSDIKKIVESWLYDEDFKHALIIPTDIPAKEILQLFVGMATGHKAVSLDFCIGHVWRHCQPTMYKLLSFAPLSDELLADIIALDERLKRYSYGPPVDSLCQIIALEKAGKLTLDFVNDPDIKLTKNGWILSKNKKSVSVEIMINAVLPAPQILKVTSPLPKGLITSSKIEALHDTLGIRTQKNGITEFDNTEQSFPLAVLGRLAKGSLIGVDAIAECFGIRSEFWAEGVLKRIHQKNKQI</sequence>
<comment type="caution">
    <text evidence="2">The sequence shown here is derived from an EMBL/GenBank/DDBJ whole genome shotgun (WGS) entry which is preliminary data.</text>
</comment>
<evidence type="ECO:0000313" key="2">
    <source>
        <dbReference type="EMBL" id="MFC4632655.1"/>
    </source>
</evidence>
<dbReference type="InterPro" id="IPR036188">
    <property type="entry name" value="FAD/NAD-bd_sf"/>
</dbReference>
<dbReference type="SUPFAM" id="SSF51905">
    <property type="entry name" value="FAD/NAD(P)-binding domain"/>
    <property type="match status" value="1"/>
</dbReference>
<dbReference type="PANTHER" id="PTHR40254:SF1">
    <property type="entry name" value="BLR0577 PROTEIN"/>
    <property type="match status" value="1"/>
</dbReference>
<protein>
    <submittedName>
        <fullName evidence="2">FAD/NAD(P)-binding protein</fullName>
    </submittedName>
</protein>
<evidence type="ECO:0000259" key="1">
    <source>
        <dbReference type="Pfam" id="PF13454"/>
    </source>
</evidence>
<dbReference type="EMBL" id="JBHSFV010000001">
    <property type="protein sequence ID" value="MFC4632655.1"/>
    <property type="molecule type" value="Genomic_DNA"/>
</dbReference>
<evidence type="ECO:0000313" key="3">
    <source>
        <dbReference type="Proteomes" id="UP001596043"/>
    </source>
</evidence>
<name>A0ABV9HSH2_9FLAO</name>
<dbReference type="Pfam" id="PF13454">
    <property type="entry name" value="NAD_binding_9"/>
    <property type="match status" value="1"/>
</dbReference>